<dbReference type="Gene3D" id="1.20.1050.10">
    <property type="match status" value="1"/>
</dbReference>
<dbReference type="PANTHER" id="PTHR44051:SF8">
    <property type="entry name" value="GLUTATHIONE S-TRANSFERASE GSTA"/>
    <property type="match status" value="1"/>
</dbReference>
<sequence length="201" mass="21922">MKLYYKQGACSLSTHIALREAGLDFDMEAVDLHAKKTETGADFLAINPKGYVPALVLDDGRVLTEGVAIALAIAAMAPGKHLAPEPGSAEYLKLVEWMVFIATELHKNTGAQFNPAMPEDGKAALKTVLTRRLDYTDKALGRGPYLMGERFTVADGYLFTVFNWQPRIGLDQANWPNLAAHSARVRERPAVQAALAAEKLI</sequence>
<dbReference type="STRING" id="1285242.A6A04_12890"/>
<dbReference type="RefSeq" id="WP_068489749.1">
    <property type="nucleotide sequence ID" value="NZ_LWQT01000037.1"/>
</dbReference>
<dbReference type="PROSITE" id="PS50404">
    <property type="entry name" value="GST_NTER"/>
    <property type="match status" value="1"/>
</dbReference>
<dbReference type="CDD" id="cd03057">
    <property type="entry name" value="GST_N_Beta"/>
    <property type="match status" value="1"/>
</dbReference>
<organism evidence="3 4">
    <name type="scientific">Paramagnetospirillum marisnigri</name>
    <dbReference type="NCBI Taxonomy" id="1285242"/>
    <lineage>
        <taxon>Bacteria</taxon>
        <taxon>Pseudomonadati</taxon>
        <taxon>Pseudomonadota</taxon>
        <taxon>Alphaproteobacteria</taxon>
        <taxon>Rhodospirillales</taxon>
        <taxon>Magnetospirillaceae</taxon>
        <taxon>Paramagnetospirillum</taxon>
    </lineage>
</organism>
<dbReference type="InterPro" id="IPR004045">
    <property type="entry name" value="Glutathione_S-Trfase_N"/>
</dbReference>
<evidence type="ECO:0000259" key="1">
    <source>
        <dbReference type="PROSITE" id="PS50404"/>
    </source>
</evidence>
<dbReference type="SFLD" id="SFLDG01150">
    <property type="entry name" value="Main.1:_Beta-like"/>
    <property type="match status" value="1"/>
</dbReference>
<accession>A0A178MVL6</accession>
<protein>
    <submittedName>
        <fullName evidence="3">Glutathione S-transferase</fullName>
    </submittedName>
</protein>
<keyword evidence="4" id="KW-1185">Reference proteome</keyword>
<dbReference type="Gene3D" id="3.40.30.10">
    <property type="entry name" value="Glutaredoxin"/>
    <property type="match status" value="1"/>
</dbReference>
<evidence type="ECO:0000313" key="3">
    <source>
        <dbReference type="EMBL" id="OAN54130.1"/>
    </source>
</evidence>
<feature type="domain" description="GST N-terminal" evidence="1">
    <location>
        <begin position="1"/>
        <end position="81"/>
    </location>
</feature>
<dbReference type="InterPro" id="IPR036282">
    <property type="entry name" value="Glutathione-S-Trfase_C_sf"/>
</dbReference>
<dbReference type="SFLD" id="SFLDS00019">
    <property type="entry name" value="Glutathione_Transferase_(cytos"/>
    <property type="match status" value="1"/>
</dbReference>
<gene>
    <name evidence="3" type="ORF">A6A04_12890</name>
</gene>
<dbReference type="PROSITE" id="PS50405">
    <property type="entry name" value="GST_CTER"/>
    <property type="match status" value="1"/>
</dbReference>
<dbReference type="InterPro" id="IPR004046">
    <property type="entry name" value="GST_C"/>
</dbReference>
<keyword evidence="3" id="KW-0808">Transferase</keyword>
<dbReference type="InterPro" id="IPR010987">
    <property type="entry name" value="Glutathione-S-Trfase_C-like"/>
</dbReference>
<dbReference type="SUPFAM" id="SSF52833">
    <property type="entry name" value="Thioredoxin-like"/>
    <property type="match status" value="1"/>
</dbReference>
<proteinExistence type="predicted"/>
<dbReference type="Pfam" id="PF13409">
    <property type="entry name" value="GST_N_2"/>
    <property type="match status" value="1"/>
</dbReference>
<feature type="domain" description="GST C-terminal" evidence="2">
    <location>
        <begin position="87"/>
        <end position="201"/>
    </location>
</feature>
<dbReference type="SUPFAM" id="SSF47616">
    <property type="entry name" value="GST C-terminal domain-like"/>
    <property type="match status" value="1"/>
</dbReference>
<reference evidence="3 4" key="1">
    <citation type="submission" date="2016-04" db="EMBL/GenBank/DDBJ databases">
        <title>Draft genome sequence of freshwater magnetotactic bacteria Magnetospirillum marisnigri SP-1 and Magnetospirillum moscoviense BB-1.</title>
        <authorList>
            <person name="Koziaeva V."/>
            <person name="Dziuba M.V."/>
            <person name="Ivanov T.M."/>
            <person name="Kuznetsov B."/>
            <person name="Grouzdev D.S."/>
        </authorList>
    </citation>
    <scope>NUCLEOTIDE SEQUENCE [LARGE SCALE GENOMIC DNA]</scope>
    <source>
        <strain evidence="3 4">SP-1</strain>
    </source>
</reference>
<name>A0A178MVL6_9PROT</name>
<dbReference type="Proteomes" id="UP000078428">
    <property type="component" value="Unassembled WGS sequence"/>
</dbReference>
<dbReference type="SFLD" id="SFLDG00358">
    <property type="entry name" value="Main_(cytGST)"/>
    <property type="match status" value="1"/>
</dbReference>
<evidence type="ECO:0000313" key="4">
    <source>
        <dbReference type="Proteomes" id="UP000078428"/>
    </source>
</evidence>
<dbReference type="PANTHER" id="PTHR44051">
    <property type="entry name" value="GLUTATHIONE S-TRANSFERASE-RELATED"/>
    <property type="match status" value="1"/>
</dbReference>
<dbReference type="AlphaFoldDB" id="A0A178MVL6"/>
<dbReference type="OrthoDB" id="7583243at2"/>
<dbReference type="Pfam" id="PF00043">
    <property type="entry name" value="GST_C"/>
    <property type="match status" value="1"/>
</dbReference>
<dbReference type="CDD" id="cd03188">
    <property type="entry name" value="GST_C_Beta"/>
    <property type="match status" value="1"/>
</dbReference>
<dbReference type="InterPro" id="IPR040079">
    <property type="entry name" value="Glutathione_S-Trfase"/>
</dbReference>
<dbReference type="GO" id="GO:0016740">
    <property type="term" value="F:transferase activity"/>
    <property type="evidence" value="ECO:0007669"/>
    <property type="project" value="UniProtKB-KW"/>
</dbReference>
<evidence type="ECO:0000259" key="2">
    <source>
        <dbReference type="PROSITE" id="PS50405"/>
    </source>
</evidence>
<dbReference type="NCBIfam" id="NF007831">
    <property type="entry name" value="PRK10542.1"/>
    <property type="match status" value="1"/>
</dbReference>
<dbReference type="EMBL" id="LWQT01000037">
    <property type="protein sequence ID" value="OAN54130.1"/>
    <property type="molecule type" value="Genomic_DNA"/>
</dbReference>
<dbReference type="InterPro" id="IPR036249">
    <property type="entry name" value="Thioredoxin-like_sf"/>
</dbReference>
<comment type="caution">
    <text evidence="3">The sequence shown here is derived from an EMBL/GenBank/DDBJ whole genome shotgun (WGS) entry which is preliminary data.</text>
</comment>